<dbReference type="RefSeq" id="WP_302110009.1">
    <property type="nucleotide sequence ID" value="NZ_JAUKTR010000003.1"/>
</dbReference>
<dbReference type="Proteomes" id="UP001169063">
    <property type="component" value="Unassembled WGS sequence"/>
</dbReference>
<dbReference type="SUPFAM" id="SSF52402">
    <property type="entry name" value="Adenine nucleotide alpha hydrolases-like"/>
    <property type="match status" value="1"/>
</dbReference>
<dbReference type="CDD" id="cd01992">
    <property type="entry name" value="TilS_N"/>
    <property type="match status" value="1"/>
</dbReference>
<dbReference type="Pfam" id="PF01171">
    <property type="entry name" value="ATP_bind_3"/>
    <property type="match status" value="1"/>
</dbReference>
<keyword evidence="5" id="KW-0067">ATP-binding</keyword>
<dbReference type="InterPro" id="IPR012094">
    <property type="entry name" value="tRNA_Ile_lys_synt"/>
</dbReference>
<evidence type="ECO:0000259" key="7">
    <source>
        <dbReference type="Pfam" id="PF01171"/>
    </source>
</evidence>
<dbReference type="PANTHER" id="PTHR43033:SF1">
    <property type="entry name" value="TRNA(ILE)-LYSIDINE SYNTHASE-RELATED"/>
    <property type="match status" value="1"/>
</dbReference>
<evidence type="ECO:0000256" key="4">
    <source>
        <dbReference type="ARBA" id="ARBA00022741"/>
    </source>
</evidence>
<keyword evidence="3" id="KW-0819">tRNA processing</keyword>
<dbReference type="EC" id="6.3.4.19" evidence="1"/>
<protein>
    <recommendedName>
        <fullName evidence="1">tRNA(Ile)-lysidine synthetase</fullName>
        <ecNumber evidence="1">6.3.4.19</ecNumber>
    </recommendedName>
</protein>
<evidence type="ECO:0000256" key="1">
    <source>
        <dbReference type="ARBA" id="ARBA00013267"/>
    </source>
</evidence>
<accession>A0ABT8SN70</accession>
<keyword evidence="4" id="KW-0547">Nucleotide-binding</keyword>
<organism evidence="8 9">
    <name type="scientific">Peiella sedimenti</name>
    <dbReference type="NCBI Taxonomy" id="3061083"/>
    <lineage>
        <taxon>Bacteria</taxon>
        <taxon>Pseudomonadati</taxon>
        <taxon>Pseudomonadota</taxon>
        <taxon>Alphaproteobacteria</taxon>
        <taxon>Caulobacterales</taxon>
        <taxon>Caulobacteraceae</taxon>
        <taxon>Peiella</taxon>
    </lineage>
</organism>
<evidence type="ECO:0000256" key="6">
    <source>
        <dbReference type="ARBA" id="ARBA00048539"/>
    </source>
</evidence>
<dbReference type="InterPro" id="IPR012795">
    <property type="entry name" value="tRNA_Ile_lys_synt_N"/>
</dbReference>
<evidence type="ECO:0000313" key="9">
    <source>
        <dbReference type="Proteomes" id="UP001169063"/>
    </source>
</evidence>
<dbReference type="InterPro" id="IPR011063">
    <property type="entry name" value="TilS/TtcA_N"/>
</dbReference>
<sequence>MAVSGGSDSTALLLLAAEWARAAGRRLLVLTVDHGLHSDSGQWTAAASALAERVGADFQTLAWTGTKPTTGLPAAARRARHALLAQAARDAGARVVLMGHTADDRAEAAAMRASGASVGDPLEWGPSPVWPEGREVMLLRPLMDARRAELQAWLAGQGATWIEDPANVDPRWLRARVRAGGAGSPAAAEEGGPAPLYTVQTVGGGFILRRTDAAASSRLLRAAILCASGREAPPRRERIEALQARLASGDGAWTLAGARIATVRDQVLVAREPGRTGLSSVAVAPGPEVIWDGRFAFVADHPGRLVPAAGLRARLSAADRAELAKLPPAMRGAVPVLLRDGQTAPVLAQAAGRLRPLVLRRLAAALGWIGTEGDAASWADGADGPQPLS</sequence>
<dbReference type="InterPro" id="IPR014729">
    <property type="entry name" value="Rossmann-like_a/b/a_fold"/>
</dbReference>
<dbReference type="EMBL" id="JAUKTR010000003">
    <property type="protein sequence ID" value="MDO1559580.1"/>
    <property type="molecule type" value="Genomic_DNA"/>
</dbReference>
<evidence type="ECO:0000256" key="2">
    <source>
        <dbReference type="ARBA" id="ARBA00022598"/>
    </source>
</evidence>
<evidence type="ECO:0000256" key="3">
    <source>
        <dbReference type="ARBA" id="ARBA00022694"/>
    </source>
</evidence>
<dbReference type="GO" id="GO:0032267">
    <property type="term" value="F:tRNA(Ile)-lysidine synthase activity"/>
    <property type="evidence" value="ECO:0007669"/>
    <property type="project" value="UniProtKB-EC"/>
</dbReference>
<comment type="caution">
    <text evidence="8">The sequence shown here is derived from an EMBL/GenBank/DDBJ whole genome shotgun (WGS) entry which is preliminary data.</text>
</comment>
<keyword evidence="9" id="KW-1185">Reference proteome</keyword>
<feature type="domain" description="tRNA(Ile)-lysidine/2-thiocytidine synthase N-terminal" evidence="7">
    <location>
        <begin position="2"/>
        <end position="179"/>
    </location>
</feature>
<reference evidence="8" key="1">
    <citation type="submission" date="2023-07" db="EMBL/GenBank/DDBJ databases">
        <title>Brevundimonas soil sp. nov., isolated from the soil of chemical plant.</title>
        <authorList>
            <person name="Wu N."/>
        </authorList>
    </citation>
    <scope>NUCLEOTIDE SEQUENCE</scope>
    <source>
        <strain evidence="8">XZ-24</strain>
    </source>
</reference>
<keyword evidence="2 8" id="KW-0436">Ligase</keyword>
<name>A0ABT8SN70_9CAUL</name>
<dbReference type="PANTHER" id="PTHR43033">
    <property type="entry name" value="TRNA(ILE)-LYSIDINE SYNTHASE-RELATED"/>
    <property type="match status" value="1"/>
</dbReference>
<dbReference type="NCBIfam" id="TIGR02432">
    <property type="entry name" value="lysidine_TilS_N"/>
    <property type="match status" value="1"/>
</dbReference>
<proteinExistence type="predicted"/>
<dbReference type="Gene3D" id="3.40.50.620">
    <property type="entry name" value="HUPs"/>
    <property type="match status" value="1"/>
</dbReference>
<evidence type="ECO:0000313" key="8">
    <source>
        <dbReference type="EMBL" id="MDO1559580.1"/>
    </source>
</evidence>
<comment type="catalytic activity">
    <reaction evidence="6">
        <text>cytidine(34) in tRNA(Ile2) + L-lysine + ATP = lysidine(34) in tRNA(Ile2) + AMP + diphosphate + H(+)</text>
        <dbReference type="Rhea" id="RHEA:43744"/>
        <dbReference type="Rhea" id="RHEA-COMP:10625"/>
        <dbReference type="Rhea" id="RHEA-COMP:10670"/>
        <dbReference type="ChEBI" id="CHEBI:15378"/>
        <dbReference type="ChEBI" id="CHEBI:30616"/>
        <dbReference type="ChEBI" id="CHEBI:32551"/>
        <dbReference type="ChEBI" id="CHEBI:33019"/>
        <dbReference type="ChEBI" id="CHEBI:82748"/>
        <dbReference type="ChEBI" id="CHEBI:83665"/>
        <dbReference type="ChEBI" id="CHEBI:456215"/>
        <dbReference type="EC" id="6.3.4.19"/>
    </reaction>
</comment>
<evidence type="ECO:0000256" key="5">
    <source>
        <dbReference type="ARBA" id="ARBA00022840"/>
    </source>
</evidence>
<gene>
    <name evidence="8" type="primary">tilS</name>
    <name evidence="8" type="ORF">Q0812_09090</name>
</gene>